<feature type="compositionally biased region" description="Basic and acidic residues" evidence="5">
    <location>
        <begin position="39"/>
        <end position="85"/>
    </location>
</feature>
<evidence type="ECO:0000256" key="5">
    <source>
        <dbReference type="SAM" id="MobiDB-lite"/>
    </source>
</evidence>
<feature type="compositionally biased region" description="Acidic residues" evidence="5">
    <location>
        <begin position="111"/>
        <end position="123"/>
    </location>
</feature>
<feature type="compositionally biased region" description="Basic and acidic residues" evidence="5">
    <location>
        <begin position="185"/>
        <end position="196"/>
    </location>
</feature>
<comment type="subcellular location">
    <subcellularLocation>
        <location evidence="1">Nucleus</location>
        <location evidence="1">Nucleolus</location>
    </subcellularLocation>
</comment>
<gene>
    <name evidence="6" type="ORF">LTR82_012242</name>
</gene>
<sequence length="215" mass="24627">MAPLAKKRRLDSQQPAELNFDVSARQEYLSGFHKRKVARKENARETAIKREKEERVVQRKQMRDQRKKDLEQHIAEFNAELRKQNPDLSEAESGAEGADGEKDHAGGAAEPPEEVGQEDEYVDEDKYTTVTVEAMGGSEEDEAEQHKDLKSSVKPDDKAAATKKRIWSRTNPADGKPKPKKHKFRYESKSERQDTRRKQKNKNQAAAKARREKST</sequence>
<dbReference type="PANTHER" id="PTHR14577">
    <property type="entry name" value="NUCLEOLAR PROTEIN 12"/>
    <property type="match status" value="1"/>
</dbReference>
<reference evidence="6" key="1">
    <citation type="submission" date="2021-12" db="EMBL/GenBank/DDBJ databases">
        <title>Black yeast isolated from Biological Soil Crust.</title>
        <authorList>
            <person name="Kurbessoian T."/>
        </authorList>
    </citation>
    <scope>NUCLEOTIDE SEQUENCE</scope>
    <source>
        <strain evidence="6">CCFEE 5208</strain>
    </source>
</reference>
<evidence type="ECO:0008006" key="8">
    <source>
        <dbReference type="Google" id="ProtNLM"/>
    </source>
</evidence>
<organism evidence="6 7">
    <name type="scientific">Friedmanniomyces endolithicus</name>
    <dbReference type="NCBI Taxonomy" id="329885"/>
    <lineage>
        <taxon>Eukaryota</taxon>
        <taxon>Fungi</taxon>
        <taxon>Dikarya</taxon>
        <taxon>Ascomycota</taxon>
        <taxon>Pezizomycotina</taxon>
        <taxon>Dothideomycetes</taxon>
        <taxon>Dothideomycetidae</taxon>
        <taxon>Mycosphaerellales</taxon>
        <taxon>Teratosphaeriaceae</taxon>
        <taxon>Friedmanniomyces</taxon>
    </lineage>
</organism>
<keyword evidence="3" id="KW-0175">Coiled coil</keyword>
<dbReference type="Proteomes" id="UP001168146">
    <property type="component" value="Unassembled WGS sequence"/>
</dbReference>
<keyword evidence="4" id="KW-0539">Nucleus</keyword>
<evidence type="ECO:0000256" key="4">
    <source>
        <dbReference type="ARBA" id="ARBA00023242"/>
    </source>
</evidence>
<evidence type="ECO:0000313" key="7">
    <source>
        <dbReference type="Proteomes" id="UP001168146"/>
    </source>
</evidence>
<dbReference type="InterPro" id="IPR019186">
    <property type="entry name" value="Nucleolar_protein_12"/>
</dbReference>
<feature type="compositionally biased region" description="Basic and acidic residues" evidence="5">
    <location>
        <begin position="144"/>
        <end position="160"/>
    </location>
</feature>
<evidence type="ECO:0000256" key="1">
    <source>
        <dbReference type="ARBA" id="ARBA00004604"/>
    </source>
</evidence>
<dbReference type="GO" id="GO:0019843">
    <property type="term" value="F:rRNA binding"/>
    <property type="evidence" value="ECO:0007669"/>
    <property type="project" value="TreeGrafter"/>
</dbReference>
<evidence type="ECO:0000256" key="3">
    <source>
        <dbReference type="ARBA" id="ARBA00023054"/>
    </source>
</evidence>
<dbReference type="Pfam" id="PF09805">
    <property type="entry name" value="Nop25"/>
    <property type="match status" value="1"/>
</dbReference>
<comment type="similarity">
    <text evidence="2">Belongs to the RRP17 family.</text>
</comment>
<dbReference type="EMBL" id="JASUXU010000048">
    <property type="protein sequence ID" value="KAK0316214.1"/>
    <property type="molecule type" value="Genomic_DNA"/>
</dbReference>
<protein>
    <recommendedName>
        <fullName evidence="8">Ribosomal RNA-processing protein 17</fullName>
    </recommendedName>
</protein>
<feature type="region of interest" description="Disordered" evidence="5">
    <location>
        <begin position="35"/>
        <end position="215"/>
    </location>
</feature>
<proteinExistence type="inferred from homology"/>
<dbReference type="PANTHER" id="PTHR14577:SF0">
    <property type="entry name" value="NUCLEOLAR PROTEIN 12"/>
    <property type="match status" value="1"/>
</dbReference>
<comment type="caution">
    <text evidence="6">The sequence shown here is derived from an EMBL/GenBank/DDBJ whole genome shotgun (WGS) entry which is preliminary data.</text>
</comment>
<accession>A0AAN6J9W1</accession>
<evidence type="ECO:0000313" key="6">
    <source>
        <dbReference type="EMBL" id="KAK0316214.1"/>
    </source>
</evidence>
<name>A0AAN6J9W1_9PEZI</name>
<dbReference type="AlphaFoldDB" id="A0AAN6J9W1"/>
<dbReference type="GO" id="GO:0005730">
    <property type="term" value="C:nucleolus"/>
    <property type="evidence" value="ECO:0007669"/>
    <property type="project" value="UniProtKB-SubCell"/>
</dbReference>
<evidence type="ECO:0000256" key="2">
    <source>
        <dbReference type="ARBA" id="ARBA00007175"/>
    </source>
</evidence>